<keyword evidence="2" id="KW-0812">Transmembrane</keyword>
<evidence type="ECO:0000256" key="1">
    <source>
        <dbReference type="SAM" id="MobiDB-lite"/>
    </source>
</evidence>
<reference evidence="3" key="1">
    <citation type="journal article" name="BMC Genomics">
        <title>Long-read sequencing and de novo genome assembly of marine medaka (Oryzias melastigma).</title>
        <authorList>
            <person name="Liang P."/>
            <person name="Saqib H.S.A."/>
            <person name="Ni X."/>
            <person name="Shen Y."/>
        </authorList>
    </citation>
    <scope>NUCLEOTIDE SEQUENCE</scope>
    <source>
        <strain evidence="3">Bigg-433</strain>
    </source>
</reference>
<protein>
    <submittedName>
        <fullName evidence="3">Uncharacterized protein</fullName>
    </submittedName>
</protein>
<name>A0A834FD93_ORYME</name>
<proteinExistence type="predicted"/>
<organism evidence="3 4">
    <name type="scientific">Oryzias melastigma</name>
    <name type="common">Marine medaka</name>
    <dbReference type="NCBI Taxonomy" id="30732"/>
    <lineage>
        <taxon>Eukaryota</taxon>
        <taxon>Metazoa</taxon>
        <taxon>Chordata</taxon>
        <taxon>Craniata</taxon>
        <taxon>Vertebrata</taxon>
        <taxon>Euteleostomi</taxon>
        <taxon>Actinopterygii</taxon>
        <taxon>Neopterygii</taxon>
        <taxon>Teleostei</taxon>
        <taxon>Neoteleostei</taxon>
        <taxon>Acanthomorphata</taxon>
        <taxon>Ovalentaria</taxon>
        <taxon>Atherinomorphae</taxon>
        <taxon>Beloniformes</taxon>
        <taxon>Adrianichthyidae</taxon>
        <taxon>Oryziinae</taxon>
        <taxon>Oryzias</taxon>
    </lineage>
</organism>
<feature type="transmembrane region" description="Helical" evidence="2">
    <location>
        <begin position="54"/>
        <end position="76"/>
    </location>
</feature>
<dbReference type="EMBL" id="WKFB01000321">
    <property type="protein sequence ID" value="KAF6726722.1"/>
    <property type="molecule type" value="Genomic_DNA"/>
</dbReference>
<evidence type="ECO:0000256" key="2">
    <source>
        <dbReference type="SAM" id="Phobius"/>
    </source>
</evidence>
<gene>
    <name evidence="3" type="ORF">FQA47_002033</name>
</gene>
<evidence type="ECO:0000313" key="4">
    <source>
        <dbReference type="Proteomes" id="UP000646548"/>
    </source>
</evidence>
<feature type="region of interest" description="Disordered" evidence="1">
    <location>
        <begin position="1"/>
        <end position="38"/>
    </location>
</feature>
<keyword evidence="2" id="KW-1133">Transmembrane helix</keyword>
<dbReference type="AlphaFoldDB" id="A0A834FD93"/>
<comment type="caution">
    <text evidence="3">The sequence shown here is derived from an EMBL/GenBank/DDBJ whole genome shotgun (WGS) entry which is preliminary data.</text>
</comment>
<accession>A0A834FD93</accession>
<dbReference type="Proteomes" id="UP000646548">
    <property type="component" value="Unassembled WGS sequence"/>
</dbReference>
<evidence type="ECO:0000313" key="3">
    <source>
        <dbReference type="EMBL" id="KAF6726722.1"/>
    </source>
</evidence>
<feature type="compositionally biased region" description="Polar residues" evidence="1">
    <location>
        <begin position="1"/>
        <end position="13"/>
    </location>
</feature>
<sequence length="132" mass="14558">MASFDGPSSNSSDDLADSTPAPDSTRRTSHTANQSGLGGLGYGIRVAWHHLRPFFPFFLISFMVVAIVYLLQAIIYGGPFKDPLFFVKFDERWPRPTPHQPDSPSPTEVFSPASSLSVEQVFADLLRVNDTV</sequence>
<keyword evidence="2" id="KW-0472">Membrane</keyword>